<sequence length="76" mass="9097">MSHEKDDLIRAQNELIGVLFEIIKRLQANNNLDEEYFQIVASEQKRESEKRRLDEILEQRKENSQIISKLLEKIQT</sequence>
<evidence type="ECO:0000313" key="1">
    <source>
        <dbReference type="EMBL" id="CAE6499326.1"/>
    </source>
</evidence>
<dbReference type="Proteomes" id="UP000018159">
    <property type="component" value="Unassembled WGS sequence"/>
</dbReference>
<comment type="caution">
    <text evidence="2">The sequence shown here is derived from an EMBL/GenBank/DDBJ whole genome shotgun (WGS) entry which is preliminary data.</text>
</comment>
<dbReference type="EMBL" id="CBTY010000008">
    <property type="protein sequence ID" value="CDI05626.1"/>
    <property type="molecule type" value="Genomic_DNA"/>
</dbReference>
<dbReference type="RefSeq" id="WP_048195572.1">
    <property type="nucleotide sequence ID" value="NZ_CAJNAQ010000005.1"/>
</dbReference>
<reference evidence="1" key="3">
    <citation type="submission" date="2021-02" db="EMBL/GenBank/DDBJ databases">
        <authorList>
            <person name="Han P."/>
        </authorList>
    </citation>
    <scope>NUCLEOTIDE SEQUENCE</scope>
    <source>
        <strain evidence="1">Candidatus Nitrosotenuis uzonensis 5A</strain>
    </source>
</reference>
<evidence type="ECO:0000313" key="2">
    <source>
        <dbReference type="EMBL" id="CDI05626.1"/>
    </source>
</evidence>
<evidence type="ECO:0008006" key="4">
    <source>
        <dbReference type="Google" id="ProtNLM"/>
    </source>
</evidence>
<dbReference type="STRING" id="1407055.NITUZ_30318"/>
<protein>
    <recommendedName>
        <fullName evidence="4">Hydrolase</fullName>
    </recommendedName>
</protein>
<name>V6ASF7_9ARCH</name>
<accession>V6ASF7</accession>
<reference evidence="2" key="2">
    <citation type="submission" date="2013-10" db="EMBL/GenBank/DDBJ databases">
        <authorList>
            <person name="Regsiter A."/>
        </authorList>
    </citation>
    <scope>NUCLEOTIDE SEQUENCE</scope>
    <source>
        <strain evidence="2">N4</strain>
    </source>
</reference>
<reference evidence="2" key="1">
    <citation type="journal article" date="2013" name="PLoS ONE">
        <title>Enrichment and Genome Sequence of the Group I.1a Ammonia-Oxidizing Archaeon ?Ca. Nitrosotenuis uzonensis? Representing a Clade Globally.</title>
        <authorList>
            <person name="Lebedeva E.V."/>
            <person name="Hatzenpichler R."/>
            <person name="Pelletier E."/>
            <person name="Schuster N."/>
            <person name="Hauzmayer S."/>
            <person name="Bulaev A."/>
            <person name="Grigor'eva N.V."/>
            <person name="Galushko A."/>
            <person name="Schmid M."/>
            <person name="Palatinszky M."/>
            <person name="Le Paslier D."/>
            <person name="Daims H."/>
            <person name="Wagner M."/>
        </authorList>
    </citation>
    <scope>NUCLEOTIDE SEQUENCE [LARGE SCALE GENOMIC DNA]</scope>
    <source>
        <strain evidence="2">N4</strain>
    </source>
</reference>
<dbReference type="AlphaFoldDB" id="V6ASF7"/>
<organism evidence="2 3">
    <name type="scientific">Candidatus Nitrosotenuis uzonensis</name>
    <dbReference type="NCBI Taxonomy" id="1407055"/>
    <lineage>
        <taxon>Archaea</taxon>
        <taxon>Nitrososphaerota</taxon>
        <taxon>Candidatus Nitrosotenuis</taxon>
    </lineage>
</organism>
<evidence type="ECO:0000313" key="3">
    <source>
        <dbReference type="Proteomes" id="UP000018159"/>
    </source>
</evidence>
<gene>
    <name evidence="2" type="ORF">NITUZ_30318</name>
    <name evidence="1" type="ORF">NUZ5A_50884</name>
</gene>
<proteinExistence type="predicted"/>
<keyword evidence="3" id="KW-1185">Reference proteome</keyword>
<dbReference type="OrthoDB" id="11458at2157"/>
<dbReference type="Proteomes" id="UP000655759">
    <property type="component" value="Unassembled WGS sequence"/>
</dbReference>
<dbReference type="EMBL" id="CAJNAQ010000005">
    <property type="protein sequence ID" value="CAE6499326.1"/>
    <property type="molecule type" value="Genomic_DNA"/>
</dbReference>